<keyword evidence="3" id="KW-1185">Reference proteome</keyword>
<dbReference type="EMBL" id="FOVH01000001">
    <property type="protein sequence ID" value="SFN28949.1"/>
    <property type="molecule type" value="Genomic_DNA"/>
</dbReference>
<feature type="domain" description="Zinc finger CGNR" evidence="1">
    <location>
        <begin position="138"/>
        <end position="180"/>
    </location>
</feature>
<dbReference type="SUPFAM" id="SSF160904">
    <property type="entry name" value="Jann2411-like"/>
    <property type="match status" value="1"/>
</dbReference>
<dbReference type="STRING" id="1993.SAMN04489713_1011005"/>
<dbReference type="InParanoid" id="A0A1I4XUJ2"/>
<dbReference type="InterPro" id="IPR010852">
    <property type="entry name" value="ABATE"/>
</dbReference>
<dbReference type="eggNOG" id="COG5516">
    <property type="taxonomic scope" value="Bacteria"/>
</dbReference>
<dbReference type="Proteomes" id="UP000183413">
    <property type="component" value="Unassembled WGS sequence"/>
</dbReference>
<proteinExistence type="predicted"/>
<dbReference type="Pfam" id="PF11706">
    <property type="entry name" value="zf-CGNR"/>
    <property type="match status" value="1"/>
</dbReference>
<dbReference type="PANTHER" id="PTHR35525">
    <property type="entry name" value="BLL6575 PROTEIN"/>
    <property type="match status" value="1"/>
</dbReference>
<protein>
    <submittedName>
        <fullName evidence="2">Putative stress-induced transcription regulator</fullName>
    </submittedName>
</protein>
<organism evidence="2 3">
    <name type="scientific">Actinomadura madurae</name>
    <dbReference type="NCBI Taxonomy" id="1993"/>
    <lineage>
        <taxon>Bacteria</taxon>
        <taxon>Bacillati</taxon>
        <taxon>Actinomycetota</taxon>
        <taxon>Actinomycetes</taxon>
        <taxon>Streptosporangiales</taxon>
        <taxon>Thermomonosporaceae</taxon>
        <taxon>Actinomadura</taxon>
    </lineage>
</organism>
<dbReference type="AlphaFoldDB" id="A0A1I4XUJ2"/>
<dbReference type="PANTHER" id="PTHR35525:SF3">
    <property type="entry name" value="BLL6575 PROTEIN"/>
    <property type="match status" value="1"/>
</dbReference>
<dbReference type="RefSeq" id="WP_244938870.1">
    <property type="nucleotide sequence ID" value="NZ_FOVH01000001.1"/>
</dbReference>
<evidence type="ECO:0000313" key="3">
    <source>
        <dbReference type="Proteomes" id="UP000183413"/>
    </source>
</evidence>
<sequence>MRELPPSMRLTIDFLNTVDVEEGTDILGDGPAALADWLVEKELCRSRPTLTAADVTAATDLRRGLRALALANTGEPVATDDVHAAQKVLATLPFEMRLPVDTATGPVFTTASDDVLSDALGQIATAYHAAAIRGDWSRVRRCPASDCAWVFWDSSKNASRRWCSMRVCGNRAKTRAFAERNKPTPT</sequence>
<dbReference type="InterPro" id="IPR021005">
    <property type="entry name" value="Znf_CGNR"/>
</dbReference>
<accession>A0A1I4XUJ2</accession>
<evidence type="ECO:0000259" key="1">
    <source>
        <dbReference type="Pfam" id="PF11706"/>
    </source>
</evidence>
<name>A0A1I4XUJ2_9ACTN</name>
<gene>
    <name evidence="2" type="ORF">SAMN04489713_1011005</name>
</gene>
<reference evidence="2 3" key="1">
    <citation type="submission" date="2016-10" db="EMBL/GenBank/DDBJ databases">
        <authorList>
            <person name="de Groot N.N."/>
        </authorList>
    </citation>
    <scope>NUCLEOTIDE SEQUENCE [LARGE SCALE GENOMIC DNA]</scope>
    <source>
        <strain evidence="2 3">DSM 43067</strain>
    </source>
</reference>
<dbReference type="Gene3D" id="1.10.3300.10">
    <property type="entry name" value="Jann2411-like domain"/>
    <property type="match status" value="1"/>
</dbReference>
<dbReference type="Pfam" id="PF07336">
    <property type="entry name" value="ABATE"/>
    <property type="match status" value="1"/>
</dbReference>
<evidence type="ECO:0000313" key="2">
    <source>
        <dbReference type="EMBL" id="SFN28949.1"/>
    </source>
</evidence>
<dbReference type="InterPro" id="IPR023286">
    <property type="entry name" value="ABATE_dom_sf"/>
</dbReference>